<keyword evidence="3" id="KW-1185">Reference proteome</keyword>
<comment type="caution">
    <text evidence="2">The sequence shown here is derived from an EMBL/GenBank/DDBJ whole genome shotgun (WGS) entry which is preliminary data.</text>
</comment>
<feature type="region of interest" description="Disordered" evidence="1">
    <location>
        <begin position="1"/>
        <end position="60"/>
    </location>
</feature>
<organism evidence="2 3">
    <name type="scientific">Microbacterium deminutum</name>
    <dbReference type="NCBI Taxonomy" id="344164"/>
    <lineage>
        <taxon>Bacteria</taxon>
        <taxon>Bacillati</taxon>
        <taxon>Actinomycetota</taxon>
        <taxon>Actinomycetes</taxon>
        <taxon>Micrococcales</taxon>
        <taxon>Microbacteriaceae</taxon>
        <taxon>Microbacterium</taxon>
    </lineage>
</organism>
<gene>
    <name evidence="2" type="ORF">GCM10009776_26040</name>
</gene>
<feature type="compositionally biased region" description="Polar residues" evidence="1">
    <location>
        <begin position="40"/>
        <end position="52"/>
    </location>
</feature>
<proteinExistence type="predicted"/>
<evidence type="ECO:0000313" key="2">
    <source>
        <dbReference type="EMBL" id="GAA1962172.1"/>
    </source>
</evidence>
<sequence length="60" mass="6274">MTIPPMEVPPSRATNAAVPVPPGSDADLSVEPDDARVESETTPPSGDDSSTADLEERPDR</sequence>
<dbReference type="Proteomes" id="UP001499933">
    <property type="component" value="Unassembled WGS sequence"/>
</dbReference>
<protein>
    <submittedName>
        <fullName evidence="2">Uncharacterized protein</fullName>
    </submittedName>
</protein>
<dbReference type="EMBL" id="BAAAOG010000005">
    <property type="protein sequence ID" value="GAA1962172.1"/>
    <property type="molecule type" value="Genomic_DNA"/>
</dbReference>
<evidence type="ECO:0000256" key="1">
    <source>
        <dbReference type="SAM" id="MobiDB-lite"/>
    </source>
</evidence>
<evidence type="ECO:0000313" key="3">
    <source>
        <dbReference type="Proteomes" id="UP001499933"/>
    </source>
</evidence>
<accession>A0ABP5CDH6</accession>
<name>A0ABP5CDH6_9MICO</name>
<reference evidence="3" key="1">
    <citation type="journal article" date="2019" name="Int. J. Syst. Evol. Microbiol.">
        <title>The Global Catalogue of Microorganisms (GCM) 10K type strain sequencing project: providing services to taxonomists for standard genome sequencing and annotation.</title>
        <authorList>
            <consortium name="The Broad Institute Genomics Platform"/>
            <consortium name="The Broad Institute Genome Sequencing Center for Infectious Disease"/>
            <person name="Wu L."/>
            <person name="Ma J."/>
        </authorList>
    </citation>
    <scope>NUCLEOTIDE SEQUENCE [LARGE SCALE GENOMIC DNA]</scope>
    <source>
        <strain evidence="3">JCM 14901</strain>
    </source>
</reference>